<dbReference type="GO" id="GO:0008615">
    <property type="term" value="P:pyridoxine biosynthetic process"/>
    <property type="evidence" value="ECO:0007669"/>
    <property type="project" value="UniProtKB-UniRule"/>
</dbReference>
<sequence>MPSSDSVQRQRPHLALTMGDPASIGPEIILKALVDPRLTQTCDLTVIGTRSLLHQTYQQLYSTVQPLADPDSFPIIDIPLDSNTISQIIPGCGNAASGQASFTYLETAITQTLEGKFDSIVTAPIAKSCWKAAGYHYPGQTEVLAQKAQVDRFGMLFVGRSPYTGWTLRTLLATTHIPLNQVSQTLTPQLMSLKLDLLINCLEQDFAIKNPKIVISGLNPHSGENGQLGTEEKDWLLPWLETAKTQYPNVELLGLIPPDTLWIKPAQAWYGKPLTVGQTGDPSRDQPTLTMNNPADAYLALYHDQGLIPVKLMAFDQAINTTIGLPFIRTSPDHGTAFDIAGKGIARDTSLKAAIILAAELTQQRLK</sequence>
<evidence type="ECO:0000256" key="8">
    <source>
        <dbReference type="HAMAP-Rule" id="MF_00536"/>
    </source>
</evidence>
<evidence type="ECO:0000256" key="2">
    <source>
        <dbReference type="ARBA" id="ARBA00022490"/>
    </source>
</evidence>
<dbReference type="PANTHER" id="PTHR30004:SF6">
    <property type="entry name" value="D-THREONATE 4-PHOSPHATE DEHYDROGENASE"/>
    <property type="match status" value="1"/>
</dbReference>
<comment type="catalytic activity">
    <reaction evidence="8">
        <text>4-(phosphooxy)-L-threonine + NAD(+) = 3-amino-2-oxopropyl phosphate + CO2 + NADH</text>
        <dbReference type="Rhea" id="RHEA:32275"/>
        <dbReference type="ChEBI" id="CHEBI:16526"/>
        <dbReference type="ChEBI" id="CHEBI:57279"/>
        <dbReference type="ChEBI" id="CHEBI:57540"/>
        <dbReference type="ChEBI" id="CHEBI:57945"/>
        <dbReference type="ChEBI" id="CHEBI:58452"/>
        <dbReference type="EC" id="1.1.1.262"/>
    </reaction>
</comment>
<feature type="binding site" evidence="8">
    <location>
        <position position="329"/>
    </location>
    <ligand>
        <name>substrate</name>
    </ligand>
</feature>
<dbReference type="RefSeq" id="WP_009544527.1">
    <property type="nucleotide sequence ID" value="NC_010546.1"/>
</dbReference>
<protein>
    <recommendedName>
        <fullName evidence="8">4-hydroxythreonine-4-phosphate dehydrogenase</fullName>
        <ecNumber evidence="8">1.1.1.262</ecNumber>
    </recommendedName>
    <alternativeName>
        <fullName evidence="8">4-(phosphohydroxy)-L-threonine dehydrogenase</fullName>
    </alternativeName>
</protein>
<dbReference type="NCBIfam" id="NF002744">
    <property type="entry name" value="PRK02746.1"/>
    <property type="match status" value="1"/>
</dbReference>
<keyword evidence="3 8" id="KW-0479">Metal-binding</keyword>
<evidence type="ECO:0000256" key="7">
    <source>
        <dbReference type="ARBA" id="ARBA00023096"/>
    </source>
</evidence>
<name>B1WU75_CROS5</name>
<evidence type="ECO:0000256" key="3">
    <source>
        <dbReference type="ARBA" id="ARBA00022723"/>
    </source>
</evidence>
<dbReference type="GO" id="GO:0050570">
    <property type="term" value="F:4-hydroxythreonine-4-phosphate dehydrogenase activity"/>
    <property type="evidence" value="ECO:0007669"/>
    <property type="project" value="UniProtKB-UniRule"/>
</dbReference>
<feature type="binding site" evidence="8">
    <location>
        <position position="311"/>
    </location>
    <ligand>
        <name>substrate</name>
    </ligand>
</feature>
<comment type="pathway">
    <text evidence="8">Cofactor biosynthesis; pyridoxine 5'-phosphate biosynthesis; pyridoxine 5'-phosphate from D-erythrose 4-phosphate: step 4/5.</text>
</comment>
<dbReference type="GO" id="GO:0046872">
    <property type="term" value="F:metal ion binding"/>
    <property type="evidence" value="ECO:0007669"/>
    <property type="project" value="UniProtKB-UniRule"/>
</dbReference>
<dbReference type="InterPro" id="IPR037510">
    <property type="entry name" value="PdxA"/>
</dbReference>
<accession>B1WU75</accession>
<dbReference type="EMBL" id="CP000806">
    <property type="protein sequence ID" value="ACB52137.1"/>
    <property type="molecule type" value="Genomic_DNA"/>
</dbReference>
<dbReference type="KEGG" id="cyt:cce_2789"/>
<evidence type="ECO:0000256" key="5">
    <source>
        <dbReference type="ARBA" id="ARBA00023002"/>
    </source>
</evidence>
<comment type="similarity">
    <text evidence="1">Belongs to the PdxA family. PdxA2 subfamily.</text>
</comment>
<dbReference type="Proteomes" id="UP000001203">
    <property type="component" value="Chromosome circular"/>
</dbReference>
<evidence type="ECO:0000313" key="10">
    <source>
        <dbReference type="Proteomes" id="UP000001203"/>
    </source>
</evidence>
<comment type="subunit">
    <text evidence="8">Homodimer.</text>
</comment>
<dbReference type="UniPathway" id="UPA00244">
    <property type="reaction ID" value="UER00312"/>
</dbReference>
<keyword evidence="10" id="KW-1185">Reference proteome</keyword>
<comment type="miscellaneous">
    <text evidence="8">The active site is located at the dimer interface.</text>
</comment>
<dbReference type="NCBIfam" id="TIGR00557">
    <property type="entry name" value="pdxA"/>
    <property type="match status" value="1"/>
</dbReference>
<dbReference type="GO" id="GO:0005737">
    <property type="term" value="C:cytoplasm"/>
    <property type="evidence" value="ECO:0007669"/>
    <property type="project" value="UniProtKB-SubCell"/>
</dbReference>
<organism evidence="9 10">
    <name type="scientific">Crocosphaera subtropica (strain ATCC 51142 / BH68)</name>
    <name type="common">Cyanothece sp. (strain ATCC 51142)</name>
    <dbReference type="NCBI Taxonomy" id="43989"/>
    <lineage>
        <taxon>Bacteria</taxon>
        <taxon>Bacillati</taxon>
        <taxon>Cyanobacteriota</taxon>
        <taxon>Cyanophyceae</taxon>
        <taxon>Oscillatoriophycideae</taxon>
        <taxon>Chroococcales</taxon>
        <taxon>Aphanothecaceae</taxon>
        <taxon>Crocosphaera</taxon>
        <taxon>Crocosphaera subtropica</taxon>
    </lineage>
</organism>
<gene>
    <name evidence="8 9" type="primary">pdxA</name>
    <name evidence="9" type="ordered locus">cce_2789</name>
</gene>
<evidence type="ECO:0000256" key="1">
    <source>
        <dbReference type="ARBA" id="ARBA00009464"/>
    </source>
</evidence>
<feature type="binding site" evidence="8">
    <location>
        <position position="176"/>
    </location>
    <ligand>
        <name>a divalent metal cation</name>
        <dbReference type="ChEBI" id="CHEBI:60240"/>
        <note>ligand shared between dimeric partners</note>
    </ligand>
</feature>
<dbReference type="GO" id="GO:0042823">
    <property type="term" value="P:pyridoxal phosphate biosynthetic process"/>
    <property type="evidence" value="ECO:0007669"/>
    <property type="project" value="UniProtKB-UniRule"/>
</dbReference>
<dbReference type="SUPFAM" id="SSF53659">
    <property type="entry name" value="Isocitrate/Isopropylmalate dehydrogenase-like"/>
    <property type="match status" value="1"/>
</dbReference>
<dbReference type="AlphaFoldDB" id="B1WU75"/>
<dbReference type="eggNOG" id="COG1995">
    <property type="taxonomic scope" value="Bacteria"/>
</dbReference>
<keyword evidence="4 8" id="KW-0521">NADP</keyword>
<reference evidence="9 10" key="1">
    <citation type="journal article" date="2008" name="Proc. Natl. Acad. Sci. U.S.A.">
        <title>The genome of Cyanothece 51142, a unicellular diazotrophic cyanobacterium important in the marine nitrogen cycle.</title>
        <authorList>
            <person name="Welsh E.A."/>
            <person name="Liberton M."/>
            <person name="Stoeckel J."/>
            <person name="Loh T."/>
            <person name="Elvitigala T."/>
            <person name="Wang C."/>
            <person name="Wollam A."/>
            <person name="Fulton R.S."/>
            <person name="Clifton S.W."/>
            <person name="Jacobs J.M."/>
            <person name="Aurora R."/>
            <person name="Ghosh B.K."/>
            <person name="Sherman L.A."/>
            <person name="Smith R.D."/>
            <person name="Wilson R.K."/>
            <person name="Pakrasi H.B."/>
        </authorList>
    </citation>
    <scope>NUCLEOTIDE SEQUENCE [LARGE SCALE GENOMIC DNA]</scope>
    <source>
        <strain evidence="10">ATCC 51142 / BH68</strain>
    </source>
</reference>
<keyword evidence="2 8" id="KW-0963">Cytoplasm</keyword>
<comment type="caution">
    <text evidence="8">Lacks conserved residue(s) required for the propagation of feature annotation.</text>
</comment>
<dbReference type="InterPro" id="IPR005255">
    <property type="entry name" value="PdxA_fam"/>
</dbReference>
<feature type="binding site" evidence="8">
    <location>
        <position position="303"/>
    </location>
    <ligand>
        <name>a divalent metal cation</name>
        <dbReference type="ChEBI" id="CHEBI:60240"/>
        <note>ligand shared between dimeric partners</note>
    </ligand>
</feature>
<dbReference type="Gene3D" id="3.40.718.10">
    <property type="entry name" value="Isopropylmalate Dehydrogenase"/>
    <property type="match status" value="1"/>
</dbReference>
<dbReference type="EC" id="1.1.1.262" evidence="8"/>
<feature type="binding site" evidence="8">
    <location>
        <position position="320"/>
    </location>
    <ligand>
        <name>substrate</name>
    </ligand>
</feature>
<comment type="cofactor">
    <cofactor evidence="8">
        <name>a divalent metal cation</name>
        <dbReference type="ChEBI" id="CHEBI:60240"/>
    </cofactor>
    <text evidence="8">Binds 1 divalent metal cation per subunit.</text>
</comment>
<dbReference type="HAMAP" id="MF_00536">
    <property type="entry name" value="PdxA"/>
    <property type="match status" value="1"/>
</dbReference>
<proteinExistence type="inferred from homology"/>
<dbReference type="PANTHER" id="PTHR30004">
    <property type="entry name" value="4-HYDROXYTHREONINE-4-PHOSPHATE DEHYDROGENASE"/>
    <property type="match status" value="1"/>
</dbReference>
<comment type="subcellular location">
    <subcellularLocation>
        <location evidence="8">Cytoplasm</location>
    </subcellularLocation>
</comment>
<keyword evidence="5 8" id="KW-0560">Oxidoreductase</keyword>
<evidence type="ECO:0000256" key="4">
    <source>
        <dbReference type="ARBA" id="ARBA00022857"/>
    </source>
</evidence>
<evidence type="ECO:0000256" key="6">
    <source>
        <dbReference type="ARBA" id="ARBA00023027"/>
    </source>
</evidence>
<dbReference type="OrthoDB" id="9801783at2"/>
<feature type="binding site" evidence="8">
    <location>
        <position position="221"/>
    </location>
    <ligand>
        <name>a divalent metal cation</name>
        <dbReference type="ChEBI" id="CHEBI:60240"/>
        <note>ligand shared between dimeric partners</note>
    </ligand>
</feature>
<dbReference type="HOGENOM" id="CLU_040168_0_0_3"/>
<dbReference type="Pfam" id="PF04166">
    <property type="entry name" value="PdxA"/>
    <property type="match status" value="1"/>
</dbReference>
<dbReference type="STRING" id="43989.cce_2789"/>
<dbReference type="GO" id="GO:0051287">
    <property type="term" value="F:NAD binding"/>
    <property type="evidence" value="ECO:0007669"/>
    <property type="project" value="InterPro"/>
</dbReference>
<keyword evidence="6 8" id="KW-0520">NAD</keyword>
<evidence type="ECO:0000313" key="9">
    <source>
        <dbReference type="EMBL" id="ACB52137.1"/>
    </source>
</evidence>
<feature type="binding site" evidence="8">
    <location>
        <position position="141"/>
    </location>
    <ligand>
        <name>substrate</name>
    </ligand>
</feature>
<comment type="function">
    <text evidence="8">Catalyzes the NAD(P)-dependent oxidation of 4-(phosphooxy)-L-threonine (HTP) into 2-amino-3-oxo-4-(phosphooxy)butyric acid which spontaneously decarboxylates to form 3-amino-2-oxopropyl phosphate (AHAP).</text>
</comment>
<keyword evidence="7 8" id="KW-0664">Pyridoxine biosynthesis</keyword>